<feature type="compositionally biased region" description="Polar residues" evidence="1">
    <location>
        <begin position="335"/>
        <end position="351"/>
    </location>
</feature>
<dbReference type="EMBL" id="EU255787">
    <property type="protein sequence ID" value="ABX64465.1"/>
    <property type="molecule type" value="Genomic_DNA"/>
</dbReference>
<evidence type="ECO:0000313" key="3">
    <source>
        <dbReference type="EMBL" id="ABX64465.1"/>
    </source>
</evidence>
<dbReference type="AlphaFoldDB" id="A9QS36"/>
<dbReference type="Pfam" id="PF13271">
    <property type="entry name" value="DUF4062"/>
    <property type="match status" value="1"/>
</dbReference>
<organism evidence="3">
    <name type="scientific">Pseudomonas syringae</name>
    <dbReference type="NCBI Taxonomy" id="317"/>
    <lineage>
        <taxon>Bacteria</taxon>
        <taxon>Pseudomonadati</taxon>
        <taxon>Pseudomonadota</taxon>
        <taxon>Gammaproteobacteria</taxon>
        <taxon>Pseudomonadales</taxon>
        <taxon>Pseudomonadaceae</taxon>
        <taxon>Pseudomonas</taxon>
    </lineage>
</organism>
<proteinExistence type="predicted"/>
<dbReference type="InterPro" id="IPR025139">
    <property type="entry name" value="DUF4062"/>
</dbReference>
<reference evidence="3" key="1">
    <citation type="journal article" date="2008" name="J. Bacteriol.">
        <title>Naturally occurring nonpathogenic isolates of the plant pathogen Pseudomonas syringae lack a type III secretion system and effector gene orthologues.</title>
        <authorList>
            <person name="Mohr T.J."/>
            <person name="Liu H."/>
            <person name="Yan S."/>
            <person name="Morris C.E."/>
            <person name="Castillo J.A."/>
            <person name="Jelenska J."/>
            <person name="Vinatzer B.A."/>
        </authorList>
    </citation>
    <scope>NUCLEOTIDE SEQUENCE</scope>
    <source>
        <strain evidence="3">508</strain>
    </source>
</reference>
<evidence type="ECO:0000259" key="2">
    <source>
        <dbReference type="Pfam" id="PF13271"/>
    </source>
</evidence>
<protein>
    <recommendedName>
        <fullName evidence="2">DUF4062 domain-containing protein</fullName>
    </recommendedName>
</protein>
<sequence length="359" mass="40395">MKRKLQVFISSTFTDLIAERQAAVSAILKAGHIPAGMELFTSGDKSQMDTIKKWIDESDVYMLILGGRYGSMEPISGISYTELEYDYAVEQSKPLFAVVITEPALEAKIKLSGTTFFEKENPKELKLFRTKVLSNISSFFDDEKDIRLAVHESLSDFASSRELKGWVQADEVIDTKPLFEEIKKLSEENHNLKNTLAEQKSKILTNQSGQVENFEELANILKSVEIKIPGKINQGKDATQSLLDIFINNRDTIINGVTNSVAGSELEGFFYFNVCPKLQVHGLVENEKVVGVQYRRYTTTKAGLSFIAEFERRLFKVRQEEKKTDKKTNTKSETASSDENTVKKSASPKTTATDKKTKV</sequence>
<evidence type="ECO:0000256" key="1">
    <source>
        <dbReference type="SAM" id="MobiDB-lite"/>
    </source>
</evidence>
<accession>A9QS36</accession>
<feature type="domain" description="DUF4062" evidence="2">
    <location>
        <begin position="6"/>
        <end position="88"/>
    </location>
</feature>
<feature type="compositionally biased region" description="Basic and acidic residues" evidence="1">
    <location>
        <begin position="319"/>
        <end position="330"/>
    </location>
</feature>
<name>A9QS36_PSESX</name>
<feature type="region of interest" description="Disordered" evidence="1">
    <location>
        <begin position="319"/>
        <end position="359"/>
    </location>
</feature>